<keyword evidence="2" id="KW-1185">Reference proteome</keyword>
<reference evidence="1 2" key="1">
    <citation type="submission" date="2021-03" db="EMBL/GenBank/DDBJ databases">
        <title>Genomic Encyclopedia of Type Strains, Phase IV (KMG-IV): sequencing the most valuable type-strain genomes for metagenomic binning, comparative biology and taxonomic classification.</title>
        <authorList>
            <person name="Goeker M."/>
        </authorList>
    </citation>
    <scope>NUCLEOTIDE SEQUENCE [LARGE SCALE GENOMIC DNA]</scope>
    <source>
        <strain evidence="1 2">DSM 14349</strain>
    </source>
</reference>
<organism evidence="1 2">
    <name type="scientific">Paenibacillus turicensis</name>
    <dbReference type="NCBI Taxonomy" id="160487"/>
    <lineage>
        <taxon>Bacteria</taxon>
        <taxon>Bacillati</taxon>
        <taxon>Bacillota</taxon>
        <taxon>Bacilli</taxon>
        <taxon>Bacillales</taxon>
        <taxon>Paenibacillaceae</taxon>
        <taxon>Paenibacillus</taxon>
    </lineage>
</organism>
<name>A0ABS4FWX2_9BACL</name>
<dbReference type="RefSeq" id="WP_210090657.1">
    <property type="nucleotide sequence ID" value="NZ_JAGGKG010000021.1"/>
</dbReference>
<comment type="caution">
    <text evidence="1">The sequence shown here is derived from an EMBL/GenBank/DDBJ whole genome shotgun (WGS) entry which is preliminary data.</text>
</comment>
<dbReference type="EMBL" id="JAGGKG010000021">
    <property type="protein sequence ID" value="MBP1907072.1"/>
    <property type="molecule type" value="Genomic_DNA"/>
</dbReference>
<sequence>MATIEQILGQDNGNMPDSLRQMYPKVNRNFNRLNTELTDHKADTSVHLTPTKDAKLAGIEEGAQVNQNAVSKINDVEASTPTDQFFIVGGLGITVSTNPTTKQITVTATGETAPAPHGETHNIGGADEIPDLEEALTKANLAEALVSELQTDLTGHIGETIVDGAHGLDGTIAKFKSGSGTFIDNDTSQTFTDAFCTPTSLVTVAITSATKPQGVWTVESNNGSFTITSTKDETDDITFDYYIQKAVI</sequence>
<dbReference type="Proteomes" id="UP001519272">
    <property type="component" value="Unassembled WGS sequence"/>
</dbReference>
<evidence type="ECO:0000313" key="2">
    <source>
        <dbReference type="Proteomes" id="UP001519272"/>
    </source>
</evidence>
<accession>A0ABS4FWX2</accession>
<gene>
    <name evidence="1" type="ORF">J2Z32_003737</name>
</gene>
<protein>
    <submittedName>
        <fullName evidence="1">Uncharacterized protein</fullName>
    </submittedName>
</protein>
<evidence type="ECO:0000313" key="1">
    <source>
        <dbReference type="EMBL" id="MBP1907072.1"/>
    </source>
</evidence>
<proteinExistence type="predicted"/>